<feature type="binding site" evidence="10">
    <location>
        <begin position="112"/>
        <end position="118"/>
    </location>
    <ligand>
        <name>ATP</name>
        <dbReference type="ChEBI" id="CHEBI:30616"/>
    </ligand>
</feature>
<proteinExistence type="inferred from homology"/>
<evidence type="ECO:0000259" key="14">
    <source>
        <dbReference type="Pfam" id="PF08245"/>
    </source>
</evidence>
<dbReference type="InterPro" id="IPR005863">
    <property type="entry name" value="UDP-N-AcMur_synth"/>
</dbReference>
<dbReference type="Gene3D" id="3.40.1190.10">
    <property type="entry name" value="Mur-like, catalytic domain"/>
    <property type="match status" value="1"/>
</dbReference>
<dbReference type="SUPFAM" id="SSF53244">
    <property type="entry name" value="MurD-like peptide ligases, peptide-binding domain"/>
    <property type="match status" value="1"/>
</dbReference>
<keyword evidence="5 10" id="KW-0067">ATP-binding</keyword>
<dbReference type="RefSeq" id="WP_104372715.1">
    <property type="nucleotide sequence ID" value="NZ_BFAV01000141.1"/>
</dbReference>
<gene>
    <name evidence="10" type="primary">murF</name>
    <name evidence="15" type="ORF">DCCM_3577</name>
</gene>
<dbReference type="SUPFAM" id="SSF53623">
    <property type="entry name" value="MurD-like peptide ligases, catalytic domain"/>
    <property type="match status" value="1"/>
</dbReference>
<dbReference type="GO" id="GO:0071555">
    <property type="term" value="P:cell wall organization"/>
    <property type="evidence" value="ECO:0007669"/>
    <property type="project" value="UniProtKB-KW"/>
</dbReference>
<comment type="pathway">
    <text evidence="10 11">Cell wall biogenesis; peptidoglycan biosynthesis.</text>
</comment>
<evidence type="ECO:0000256" key="4">
    <source>
        <dbReference type="ARBA" id="ARBA00022741"/>
    </source>
</evidence>
<dbReference type="HAMAP" id="MF_02019">
    <property type="entry name" value="MurF"/>
    <property type="match status" value="1"/>
</dbReference>
<comment type="subcellular location">
    <subcellularLocation>
        <location evidence="10 11">Cytoplasm</location>
    </subcellularLocation>
</comment>
<sequence>MLPLSLDNIAGVIGAEVRGGNGTGLVAAVSTDSRKLNKGELFFALSGENFDGHNFVQAAFLAGAAGAVVEREVPGLPGGVPCLLVRDSLAALQDLARHNREKSGVPVIGVTGSSGKTSTRDLIHSVLSTKYKTLKTEGNFNNEIGLPLTLLQISGEHRAAVVEMAMRGPGEIDRLCHIALPGAGVITNIGEAHLERLGSVENIARAKGELLDHIPPAGFAVLHGDSPHIREQAKRCRGSVLFFGEGKDMDFYPREVRPEGSGNRFLAATPRGDMEFFVPLPGRHNVINALAAVAVGQKMELNGEQIARGLESAALTAMRLEILDAGGVKIINDTYNANPFSMKAALQVLAEIPVKGRRIAVLADMLELGDRAQEAHREIGEAAAAMGVDYLLTVGELSGHINRGGLAAGLQKDRTLHFNYSGDALICLKGILRPGDAVLVKGSRSMRMEEIVRGLRAD</sequence>
<dbReference type="NCBIfam" id="TIGR01143">
    <property type="entry name" value="murF"/>
    <property type="match status" value="1"/>
</dbReference>
<dbReference type="InterPro" id="IPR004101">
    <property type="entry name" value="Mur_ligase_C"/>
</dbReference>
<keyword evidence="9 10" id="KW-0961">Cell wall biogenesis/degradation</keyword>
<dbReference type="InterPro" id="IPR036565">
    <property type="entry name" value="Mur-like_cat_sf"/>
</dbReference>
<evidence type="ECO:0000256" key="9">
    <source>
        <dbReference type="ARBA" id="ARBA00023316"/>
    </source>
</evidence>
<dbReference type="GO" id="GO:0005524">
    <property type="term" value="F:ATP binding"/>
    <property type="evidence" value="ECO:0007669"/>
    <property type="project" value="UniProtKB-UniRule"/>
</dbReference>
<dbReference type="Proteomes" id="UP000239549">
    <property type="component" value="Unassembled WGS sequence"/>
</dbReference>
<evidence type="ECO:0000313" key="15">
    <source>
        <dbReference type="EMBL" id="GBF34459.1"/>
    </source>
</evidence>
<dbReference type="UniPathway" id="UPA00219"/>
<evidence type="ECO:0000256" key="2">
    <source>
        <dbReference type="ARBA" id="ARBA00022598"/>
    </source>
</evidence>
<dbReference type="GO" id="GO:0008360">
    <property type="term" value="P:regulation of cell shape"/>
    <property type="evidence" value="ECO:0007669"/>
    <property type="project" value="UniProtKB-KW"/>
</dbReference>
<dbReference type="GO" id="GO:0009252">
    <property type="term" value="P:peptidoglycan biosynthetic process"/>
    <property type="evidence" value="ECO:0007669"/>
    <property type="project" value="UniProtKB-UniRule"/>
</dbReference>
<dbReference type="Gene3D" id="3.40.1390.10">
    <property type="entry name" value="MurE/MurF, N-terminal domain"/>
    <property type="match status" value="1"/>
</dbReference>
<protein>
    <recommendedName>
        <fullName evidence="10 11">UDP-N-acetylmuramoyl-tripeptide--D-alanyl-D-alanine ligase</fullName>
        <ecNumber evidence="10 11">6.3.2.10</ecNumber>
    </recommendedName>
    <alternativeName>
        <fullName evidence="10">D-alanyl-D-alanine-adding enzyme</fullName>
    </alternativeName>
</protein>
<feature type="domain" description="Mur ligase N-terminal catalytic" evidence="12">
    <location>
        <begin position="27"/>
        <end position="98"/>
    </location>
</feature>
<evidence type="ECO:0000256" key="6">
    <source>
        <dbReference type="ARBA" id="ARBA00022960"/>
    </source>
</evidence>
<dbReference type="Pfam" id="PF08245">
    <property type="entry name" value="Mur_ligase_M"/>
    <property type="match status" value="1"/>
</dbReference>
<dbReference type="EMBL" id="BFAV01000141">
    <property type="protein sequence ID" value="GBF34459.1"/>
    <property type="molecule type" value="Genomic_DNA"/>
</dbReference>
<comment type="similarity">
    <text evidence="10">Belongs to the MurCDEF family. MurF subfamily.</text>
</comment>
<evidence type="ECO:0000256" key="1">
    <source>
        <dbReference type="ARBA" id="ARBA00022490"/>
    </source>
</evidence>
<keyword evidence="8 10" id="KW-0131">Cell cycle</keyword>
<comment type="catalytic activity">
    <reaction evidence="10 11">
        <text>D-alanyl-D-alanine + UDP-N-acetyl-alpha-D-muramoyl-L-alanyl-gamma-D-glutamyl-meso-2,6-diaminopimelate + ATP = UDP-N-acetyl-alpha-D-muramoyl-L-alanyl-gamma-D-glutamyl-meso-2,6-diaminopimeloyl-D-alanyl-D-alanine + ADP + phosphate + H(+)</text>
        <dbReference type="Rhea" id="RHEA:28374"/>
        <dbReference type="ChEBI" id="CHEBI:15378"/>
        <dbReference type="ChEBI" id="CHEBI:30616"/>
        <dbReference type="ChEBI" id="CHEBI:43474"/>
        <dbReference type="ChEBI" id="CHEBI:57822"/>
        <dbReference type="ChEBI" id="CHEBI:61386"/>
        <dbReference type="ChEBI" id="CHEBI:83905"/>
        <dbReference type="ChEBI" id="CHEBI:456216"/>
        <dbReference type="EC" id="6.3.2.10"/>
    </reaction>
</comment>
<keyword evidence="16" id="KW-1185">Reference proteome</keyword>
<keyword evidence="4 10" id="KW-0547">Nucleotide-binding</keyword>
<evidence type="ECO:0000256" key="8">
    <source>
        <dbReference type="ARBA" id="ARBA00023306"/>
    </source>
</evidence>
<dbReference type="OrthoDB" id="9801978at2"/>
<evidence type="ECO:0000256" key="10">
    <source>
        <dbReference type="HAMAP-Rule" id="MF_02019"/>
    </source>
</evidence>
<evidence type="ECO:0000259" key="13">
    <source>
        <dbReference type="Pfam" id="PF02875"/>
    </source>
</evidence>
<evidence type="ECO:0000256" key="3">
    <source>
        <dbReference type="ARBA" id="ARBA00022618"/>
    </source>
</evidence>
<dbReference type="Pfam" id="PF02875">
    <property type="entry name" value="Mur_ligase_C"/>
    <property type="match status" value="1"/>
</dbReference>
<dbReference type="GO" id="GO:0008766">
    <property type="term" value="F:UDP-N-acetylmuramoylalanyl-D-glutamyl-2,6-diaminopimelate-D-alanyl-D-alanine ligase activity"/>
    <property type="evidence" value="ECO:0007669"/>
    <property type="project" value="RHEA"/>
</dbReference>
<keyword evidence="1 10" id="KW-0963">Cytoplasm</keyword>
<dbReference type="GO" id="GO:0051301">
    <property type="term" value="P:cell division"/>
    <property type="evidence" value="ECO:0007669"/>
    <property type="project" value="UniProtKB-KW"/>
</dbReference>
<feature type="domain" description="Mur ligase C-terminal" evidence="13">
    <location>
        <begin position="318"/>
        <end position="444"/>
    </location>
</feature>
<evidence type="ECO:0000256" key="5">
    <source>
        <dbReference type="ARBA" id="ARBA00022840"/>
    </source>
</evidence>
<organism evidence="15 16">
    <name type="scientific">Desulfocucumis palustris</name>
    <dbReference type="NCBI Taxonomy" id="1898651"/>
    <lineage>
        <taxon>Bacteria</taxon>
        <taxon>Bacillati</taxon>
        <taxon>Bacillota</taxon>
        <taxon>Clostridia</taxon>
        <taxon>Eubacteriales</taxon>
        <taxon>Desulfocucumaceae</taxon>
        <taxon>Desulfocucumis</taxon>
    </lineage>
</organism>
<dbReference type="InterPro" id="IPR051046">
    <property type="entry name" value="MurCDEF_CellWall_CoF430Synth"/>
</dbReference>
<evidence type="ECO:0000256" key="11">
    <source>
        <dbReference type="RuleBase" id="RU004136"/>
    </source>
</evidence>
<comment type="function">
    <text evidence="10 11">Involved in cell wall formation. Catalyzes the final step in the synthesis of UDP-N-acetylmuramoyl-pentapeptide, the precursor of murein.</text>
</comment>
<dbReference type="InterPro" id="IPR036615">
    <property type="entry name" value="Mur_ligase_C_dom_sf"/>
</dbReference>
<keyword evidence="3 10" id="KW-0132">Cell division</keyword>
<dbReference type="Gene3D" id="3.90.190.20">
    <property type="entry name" value="Mur ligase, C-terminal domain"/>
    <property type="match status" value="1"/>
</dbReference>
<dbReference type="AlphaFoldDB" id="A0A2L2XDM0"/>
<dbReference type="PANTHER" id="PTHR43024">
    <property type="entry name" value="UDP-N-ACETYLMURAMOYL-TRIPEPTIDE--D-ALANYL-D-ALANINE LIGASE"/>
    <property type="match status" value="1"/>
</dbReference>
<dbReference type="PANTHER" id="PTHR43024:SF1">
    <property type="entry name" value="UDP-N-ACETYLMURAMOYL-TRIPEPTIDE--D-ALANYL-D-ALANINE LIGASE"/>
    <property type="match status" value="1"/>
</dbReference>
<feature type="domain" description="Mur ligase central" evidence="14">
    <location>
        <begin position="110"/>
        <end position="295"/>
    </location>
</feature>
<dbReference type="InterPro" id="IPR000713">
    <property type="entry name" value="Mur_ligase_N"/>
</dbReference>
<comment type="caution">
    <text evidence="15">The sequence shown here is derived from an EMBL/GenBank/DDBJ whole genome shotgun (WGS) entry which is preliminary data.</text>
</comment>
<evidence type="ECO:0000256" key="7">
    <source>
        <dbReference type="ARBA" id="ARBA00022984"/>
    </source>
</evidence>
<dbReference type="EC" id="6.3.2.10" evidence="10 11"/>
<evidence type="ECO:0000259" key="12">
    <source>
        <dbReference type="Pfam" id="PF01225"/>
    </source>
</evidence>
<dbReference type="GO" id="GO:0047480">
    <property type="term" value="F:UDP-N-acetylmuramoyl-tripeptide-D-alanyl-D-alanine ligase activity"/>
    <property type="evidence" value="ECO:0007669"/>
    <property type="project" value="UniProtKB-UniRule"/>
</dbReference>
<dbReference type="SUPFAM" id="SSF63418">
    <property type="entry name" value="MurE/MurF N-terminal domain"/>
    <property type="match status" value="1"/>
</dbReference>
<reference evidence="16" key="1">
    <citation type="submission" date="2018-02" db="EMBL/GenBank/DDBJ databases">
        <title>Genome sequence of Desulfocucumis palustris strain NAW-5.</title>
        <authorList>
            <person name="Watanabe M."/>
            <person name="Kojima H."/>
            <person name="Fukui M."/>
        </authorList>
    </citation>
    <scope>NUCLEOTIDE SEQUENCE [LARGE SCALE GENOMIC DNA]</scope>
    <source>
        <strain evidence="16">NAW-5</strain>
    </source>
</reference>
<dbReference type="Pfam" id="PF01225">
    <property type="entry name" value="Mur_ligase"/>
    <property type="match status" value="1"/>
</dbReference>
<evidence type="ECO:0000313" key="16">
    <source>
        <dbReference type="Proteomes" id="UP000239549"/>
    </source>
</evidence>
<keyword evidence="6 10" id="KW-0133">Cell shape</keyword>
<keyword evidence="2 10" id="KW-0436">Ligase</keyword>
<name>A0A2L2XDM0_9FIRM</name>
<accession>A0A2L2XDM0</accession>
<keyword evidence="7 10" id="KW-0573">Peptidoglycan synthesis</keyword>
<dbReference type="InterPro" id="IPR035911">
    <property type="entry name" value="MurE/MurF_N"/>
</dbReference>
<dbReference type="GO" id="GO:0005737">
    <property type="term" value="C:cytoplasm"/>
    <property type="evidence" value="ECO:0007669"/>
    <property type="project" value="UniProtKB-SubCell"/>
</dbReference>
<dbReference type="InterPro" id="IPR013221">
    <property type="entry name" value="Mur_ligase_cen"/>
</dbReference>